<protein>
    <submittedName>
        <fullName evidence="2">Uncharacterized protein LOC111088558</fullName>
    </submittedName>
</protein>
<keyword evidence="1" id="KW-1185">Reference proteome</keyword>
<proteinExistence type="predicted"/>
<name>A0ABM1TFU8_LIMPO</name>
<evidence type="ECO:0000313" key="2">
    <source>
        <dbReference type="RefSeq" id="XP_022254754.1"/>
    </source>
</evidence>
<reference evidence="2" key="1">
    <citation type="submission" date="2025-08" db="UniProtKB">
        <authorList>
            <consortium name="RefSeq"/>
        </authorList>
    </citation>
    <scope>IDENTIFICATION</scope>
    <source>
        <tissue evidence="2">Muscle</tissue>
    </source>
</reference>
<dbReference type="RefSeq" id="XP_022254754.1">
    <property type="nucleotide sequence ID" value="XM_022399046.1"/>
</dbReference>
<evidence type="ECO:0000313" key="1">
    <source>
        <dbReference type="Proteomes" id="UP000694941"/>
    </source>
</evidence>
<accession>A0ABM1TFU8</accession>
<dbReference type="GeneID" id="111088558"/>
<sequence length="106" mass="12129">MKTTSLQESITQKYSQVLFCMKIHSTVTAVNHKLHANRNDSFSNSVPQGVCYSQQVNRVDAWQHPVSIKITTRKISNVMMFLYEQQQPEVVLVDSSRCFGFCLSVE</sequence>
<organism evidence="1 2">
    <name type="scientific">Limulus polyphemus</name>
    <name type="common">Atlantic horseshoe crab</name>
    <dbReference type="NCBI Taxonomy" id="6850"/>
    <lineage>
        <taxon>Eukaryota</taxon>
        <taxon>Metazoa</taxon>
        <taxon>Ecdysozoa</taxon>
        <taxon>Arthropoda</taxon>
        <taxon>Chelicerata</taxon>
        <taxon>Merostomata</taxon>
        <taxon>Xiphosura</taxon>
        <taxon>Limulidae</taxon>
        <taxon>Limulus</taxon>
    </lineage>
</organism>
<dbReference type="Proteomes" id="UP000694941">
    <property type="component" value="Unplaced"/>
</dbReference>
<gene>
    <name evidence="2" type="primary">LOC111088558</name>
</gene>